<name>A0AAN9LG51_PHACN</name>
<sequence length="137" mass="15468">MLANHKQASNTRFGAFGPKESWFKQVSVILLFVDGNLSCHFACNPHQNERKNIEQKPKTTRLKHVAWVVAVPCVTKPPTIGKGTKGIDVADLHEQHTRTILTGFAAVDKELTRQLLDRMGELELYRDEIVRLYSITG</sequence>
<gene>
    <name evidence="1" type="ORF">VNO80_26730</name>
</gene>
<reference evidence="1 2" key="1">
    <citation type="submission" date="2024-01" db="EMBL/GenBank/DDBJ databases">
        <title>The genomes of 5 underutilized Papilionoideae crops provide insights into root nodulation and disease resistanc.</title>
        <authorList>
            <person name="Jiang F."/>
        </authorList>
    </citation>
    <scope>NUCLEOTIDE SEQUENCE [LARGE SCALE GENOMIC DNA]</scope>
    <source>
        <strain evidence="1">JINMINGXINNONG_FW02</strain>
        <tissue evidence="1">Leaves</tissue>
    </source>
</reference>
<accession>A0AAN9LG51</accession>
<dbReference type="Proteomes" id="UP001374584">
    <property type="component" value="Unassembled WGS sequence"/>
</dbReference>
<comment type="caution">
    <text evidence="1">The sequence shown here is derived from an EMBL/GenBank/DDBJ whole genome shotgun (WGS) entry which is preliminary data.</text>
</comment>
<dbReference type="EMBL" id="JAYMYR010000010">
    <property type="protein sequence ID" value="KAK7334961.1"/>
    <property type="molecule type" value="Genomic_DNA"/>
</dbReference>
<proteinExistence type="predicted"/>
<evidence type="ECO:0000313" key="1">
    <source>
        <dbReference type="EMBL" id="KAK7334961.1"/>
    </source>
</evidence>
<organism evidence="1 2">
    <name type="scientific">Phaseolus coccineus</name>
    <name type="common">Scarlet runner bean</name>
    <name type="synonym">Phaseolus multiflorus</name>
    <dbReference type="NCBI Taxonomy" id="3886"/>
    <lineage>
        <taxon>Eukaryota</taxon>
        <taxon>Viridiplantae</taxon>
        <taxon>Streptophyta</taxon>
        <taxon>Embryophyta</taxon>
        <taxon>Tracheophyta</taxon>
        <taxon>Spermatophyta</taxon>
        <taxon>Magnoliopsida</taxon>
        <taxon>eudicotyledons</taxon>
        <taxon>Gunneridae</taxon>
        <taxon>Pentapetalae</taxon>
        <taxon>rosids</taxon>
        <taxon>fabids</taxon>
        <taxon>Fabales</taxon>
        <taxon>Fabaceae</taxon>
        <taxon>Papilionoideae</taxon>
        <taxon>50 kb inversion clade</taxon>
        <taxon>NPAAA clade</taxon>
        <taxon>indigoferoid/millettioid clade</taxon>
        <taxon>Phaseoleae</taxon>
        <taxon>Phaseolus</taxon>
    </lineage>
</organism>
<evidence type="ECO:0000313" key="2">
    <source>
        <dbReference type="Proteomes" id="UP001374584"/>
    </source>
</evidence>
<protein>
    <submittedName>
        <fullName evidence="1">Uncharacterized protein</fullName>
    </submittedName>
</protein>
<keyword evidence="2" id="KW-1185">Reference proteome</keyword>
<dbReference type="AlphaFoldDB" id="A0AAN9LG51"/>